<dbReference type="PROSITE" id="PS00622">
    <property type="entry name" value="HTH_LUXR_1"/>
    <property type="match status" value="1"/>
</dbReference>
<keyword evidence="2" id="KW-0238">DNA-binding</keyword>
<dbReference type="RefSeq" id="WP_144897774.1">
    <property type="nucleotide sequence ID" value="NZ_VLKN01000001.1"/>
</dbReference>
<dbReference type="InterPro" id="IPR016032">
    <property type="entry name" value="Sig_transdc_resp-reg_C-effctor"/>
</dbReference>
<dbReference type="Gene3D" id="1.10.10.10">
    <property type="entry name" value="Winged helix-like DNA-binding domain superfamily/Winged helix DNA-binding domain"/>
    <property type="match status" value="1"/>
</dbReference>
<sequence length="358" mass="39763">MKQSVRYVVSNDQVQLAWAEIGRGPPLVKAATWLTHLQYDLDSPVWAHWVRFLGEHFRYIRYDERGCGMSDWNAGELALPRWVEDLETVIDAAGIDRPVALLGISQGAATAIRYAVRHPRRVSHLILYGGYAVGGLRDDDPARAALFRAVMEVAALGWGSDNPAFRRLFAERFVPEGSAEQLAWFNELCRRTTSSANAAALLQARGNIDVRDQLEQVRVPTLVLHAGRDQVAPLAQGRLLASRIPGARFIQLDSCNHVLLEHEPAWREFQDAVLSFTGLARRDARADAGSPARSAVLTARERAVLSLLCEGRSNAQIGWQLGIAEKTVRNHVSSLYRKLGVRSRAEAIVRVHGRRDAS</sequence>
<evidence type="ECO:0000313" key="3">
    <source>
        <dbReference type="Proteomes" id="UP000315167"/>
    </source>
</evidence>
<feature type="domain" description="HTH luxR-type" evidence="1">
    <location>
        <begin position="290"/>
        <end position="355"/>
    </location>
</feature>
<evidence type="ECO:0000313" key="2">
    <source>
        <dbReference type="EMBL" id="TWI05962.1"/>
    </source>
</evidence>
<dbReference type="OrthoDB" id="9779853at2"/>
<dbReference type="PROSITE" id="PS50043">
    <property type="entry name" value="HTH_LUXR_2"/>
    <property type="match status" value="1"/>
</dbReference>
<dbReference type="InterPro" id="IPR050471">
    <property type="entry name" value="AB_hydrolase"/>
</dbReference>
<protein>
    <submittedName>
        <fullName evidence="2">DNA-binding NarL/FixJ family response regulator</fullName>
    </submittedName>
</protein>
<accession>A0A562LE55</accession>
<reference evidence="2 3" key="1">
    <citation type="journal article" date="2015" name="Stand. Genomic Sci.">
        <title>Genomic Encyclopedia of Bacterial and Archaeal Type Strains, Phase III: the genomes of soil and plant-associated and newly described type strains.</title>
        <authorList>
            <person name="Whitman W.B."/>
            <person name="Woyke T."/>
            <person name="Klenk H.P."/>
            <person name="Zhou Y."/>
            <person name="Lilburn T.G."/>
            <person name="Beck B.J."/>
            <person name="De Vos P."/>
            <person name="Vandamme P."/>
            <person name="Eisen J.A."/>
            <person name="Garrity G."/>
            <person name="Hugenholtz P."/>
            <person name="Kyrpides N.C."/>
        </authorList>
    </citation>
    <scope>NUCLEOTIDE SEQUENCE [LARGE SCALE GENOMIC DNA]</scope>
    <source>
        <strain evidence="2 3">CGMCC 1.10821</strain>
    </source>
</reference>
<dbReference type="SMART" id="SM00421">
    <property type="entry name" value="HTH_LUXR"/>
    <property type="match status" value="1"/>
</dbReference>
<organism evidence="2 3">
    <name type="scientific">Luteimonas cucumeris</name>
    <dbReference type="NCBI Taxonomy" id="985012"/>
    <lineage>
        <taxon>Bacteria</taxon>
        <taxon>Pseudomonadati</taxon>
        <taxon>Pseudomonadota</taxon>
        <taxon>Gammaproteobacteria</taxon>
        <taxon>Lysobacterales</taxon>
        <taxon>Lysobacteraceae</taxon>
        <taxon>Luteimonas</taxon>
    </lineage>
</organism>
<evidence type="ECO:0000259" key="1">
    <source>
        <dbReference type="PROSITE" id="PS50043"/>
    </source>
</evidence>
<gene>
    <name evidence="2" type="ORF">IP90_00224</name>
</gene>
<dbReference type="Proteomes" id="UP000315167">
    <property type="component" value="Unassembled WGS sequence"/>
</dbReference>
<dbReference type="InterPro" id="IPR029058">
    <property type="entry name" value="AB_hydrolase_fold"/>
</dbReference>
<dbReference type="EMBL" id="VLKN01000001">
    <property type="protein sequence ID" value="TWI05962.1"/>
    <property type="molecule type" value="Genomic_DNA"/>
</dbReference>
<dbReference type="Pfam" id="PF00561">
    <property type="entry name" value="Abhydrolase_1"/>
    <property type="match status" value="1"/>
</dbReference>
<dbReference type="PRINTS" id="PR00038">
    <property type="entry name" value="HTHLUXR"/>
</dbReference>
<dbReference type="PANTHER" id="PTHR43433">
    <property type="entry name" value="HYDROLASE, ALPHA/BETA FOLD FAMILY PROTEIN"/>
    <property type="match status" value="1"/>
</dbReference>
<dbReference type="CDD" id="cd06170">
    <property type="entry name" value="LuxR_C_like"/>
    <property type="match status" value="1"/>
</dbReference>
<dbReference type="SUPFAM" id="SSF53474">
    <property type="entry name" value="alpha/beta-Hydrolases"/>
    <property type="match status" value="1"/>
</dbReference>
<name>A0A562LE55_9GAMM</name>
<proteinExistence type="predicted"/>
<dbReference type="GO" id="GO:0003677">
    <property type="term" value="F:DNA binding"/>
    <property type="evidence" value="ECO:0007669"/>
    <property type="project" value="UniProtKB-KW"/>
</dbReference>
<dbReference type="InterPro" id="IPR000792">
    <property type="entry name" value="Tscrpt_reg_LuxR_C"/>
</dbReference>
<keyword evidence="3" id="KW-1185">Reference proteome</keyword>
<dbReference type="InterPro" id="IPR000073">
    <property type="entry name" value="AB_hydrolase_1"/>
</dbReference>
<dbReference type="PANTHER" id="PTHR43433:SF8">
    <property type="entry name" value="BIFUNCTIONAL LIPASE_ADENYLATE CYCLASE LIPJ"/>
    <property type="match status" value="1"/>
</dbReference>
<dbReference type="GO" id="GO:0006355">
    <property type="term" value="P:regulation of DNA-templated transcription"/>
    <property type="evidence" value="ECO:0007669"/>
    <property type="project" value="InterPro"/>
</dbReference>
<dbReference type="Gene3D" id="3.40.50.1820">
    <property type="entry name" value="alpha/beta hydrolase"/>
    <property type="match status" value="1"/>
</dbReference>
<dbReference type="Pfam" id="PF00196">
    <property type="entry name" value="GerE"/>
    <property type="match status" value="1"/>
</dbReference>
<dbReference type="PRINTS" id="PR00111">
    <property type="entry name" value="ABHYDROLASE"/>
</dbReference>
<dbReference type="InterPro" id="IPR036388">
    <property type="entry name" value="WH-like_DNA-bd_sf"/>
</dbReference>
<dbReference type="AlphaFoldDB" id="A0A562LE55"/>
<dbReference type="SUPFAM" id="SSF46894">
    <property type="entry name" value="C-terminal effector domain of the bipartite response regulators"/>
    <property type="match status" value="1"/>
</dbReference>
<comment type="caution">
    <text evidence="2">The sequence shown here is derived from an EMBL/GenBank/DDBJ whole genome shotgun (WGS) entry which is preliminary data.</text>
</comment>